<dbReference type="Proteomes" id="UP001595818">
    <property type="component" value="Unassembled WGS sequence"/>
</dbReference>
<evidence type="ECO:0000313" key="3">
    <source>
        <dbReference type="Proteomes" id="UP001595818"/>
    </source>
</evidence>
<evidence type="ECO:0000259" key="1">
    <source>
        <dbReference type="Pfam" id="PF13568"/>
    </source>
</evidence>
<dbReference type="Pfam" id="PF13568">
    <property type="entry name" value="OMP_b-brl_2"/>
    <property type="match status" value="1"/>
</dbReference>
<name>A0ABV9T596_9BACT</name>
<reference evidence="3" key="1">
    <citation type="journal article" date="2019" name="Int. J. Syst. Evol. Microbiol.">
        <title>The Global Catalogue of Microorganisms (GCM) 10K type strain sequencing project: providing services to taxonomists for standard genome sequencing and annotation.</title>
        <authorList>
            <consortium name="The Broad Institute Genomics Platform"/>
            <consortium name="The Broad Institute Genome Sequencing Center for Infectious Disease"/>
            <person name="Wu L."/>
            <person name="Ma J."/>
        </authorList>
    </citation>
    <scope>NUCLEOTIDE SEQUENCE [LARGE SCALE GENOMIC DNA]</scope>
    <source>
        <strain evidence="3">CGMCC 4.7466</strain>
    </source>
</reference>
<evidence type="ECO:0000313" key="2">
    <source>
        <dbReference type="EMBL" id="MFC4873900.1"/>
    </source>
</evidence>
<dbReference type="RefSeq" id="WP_377067220.1">
    <property type="nucleotide sequence ID" value="NZ_JBHSJJ010000013.1"/>
</dbReference>
<feature type="domain" description="Outer membrane protein beta-barrel" evidence="1">
    <location>
        <begin position="48"/>
        <end position="230"/>
    </location>
</feature>
<keyword evidence="3" id="KW-1185">Reference proteome</keyword>
<dbReference type="EMBL" id="JBHSJJ010000013">
    <property type="protein sequence ID" value="MFC4873900.1"/>
    <property type="molecule type" value="Genomic_DNA"/>
</dbReference>
<proteinExistence type="predicted"/>
<comment type="caution">
    <text evidence="2">The sequence shown here is derived from an EMBL/GenBank/DDBJ whole genome shotgun (WGS) entry which is preliminary data.</text>
</comment>
<accession>A0ABV9T596</accession>
<gene>
    <name evidence="2" type="ORF">ACFPFU_19505</name>
</gene>
<organism evidence="2 3">
    <name type="scientific">Negadavirga shengliensis</name>
    <dbReference type="NCBI Taxonomy" id="1389218"/>
    <lineage>
        <taxon>Bacteria</taxon>
        <taxon>Pseudomonadati</taxon>
        <taxon>Bacteroidota</taxon>
        <taxon>Cytophagia</taxon>
        <taxon>Cytophagales</taxon>
        <taxon>Cyclobacteriaceae</taxon>
        <taxon>Negadavirga</taxon>
    </lineage>
</organism>
<sequence length="258" mass="29860">MQRTDIRDKFHLYRRKVILAILPFLFFNSLVYGQERNFIFNKSGSDDQNVSYGFFLAGHNSTLRIKYSEDFLDPDNTNLTNVRAIMPVFSPGFALGFLVTGRLHDQVNVLFTPKVGFYEHRTDVQLFADDPNEVGGIGINTVPLMTEETLIEFPVLFKYKSERFNNTRMFFIGGVNGQVRTKKQEEADEDPVVLLGRDLALEMGMGFDLYFKYFKFSPEIRFSHGLMNLYREGHSDPRIDGAITDIRRKSITIYLNFQ</sequence>
<protein>
    <submittedName>
        <fullName evidence="2">Outer membrane beta-barrel protein</fullName>
    </submittedName>
</protein>
<dbReference type="InterPro" id="IPR025665">
    <property type="entry name" value="Beta-barrel_OMP_2"/>
</dbReference>